<name>A0AA88DPE3_FICCA</name>
<gene>
    <name evidence="1" type="ORF">TIFTF001_028175</name>
</gene>
<reference evidence="1" key="1">
    <citation type="submission" date="2023-07" db="EMBL/GenBank/DDBJ databases">
        <title>draft genome sequence of fig (Ficus carica).</title>
        <authorList>
            <person name="Takahashi T."/>
            <person name="Nishimura K."/>
        </authorList>
    </citation>
    <scope>NUCLEOTIDE SEQUENCE</scope>
</reference>
<protein>
    <submittedName>
        <fullName evidence="1">Uncharacterized protein</fullName>
    </submittedName>
</protein>
<evidence type="ECO:0000313" key="2">
    <source>
        <dbReference type="Proteomes" id="UP001187192"/>
    </source>
</evidence>
<proteinExistence type="predicted"/>
<organism evidence="1 2">
    <name type="scientific">Ficus carica</name>
    <name type="common">Common fig</name>
    <dbReference type="NCBI Taxonomy" id="3494"/>
    <lineage>
        <taxon>Eukaryota</taxon>
        <taxon>Viridiplantae</taxon>
        <taxon>Streptophyta</taxon>
        <taxon>Embryophyta</taxon>
        <taxon>Tracheophyta</taxon>
        <taxon>Spermatophyta</taxon>
        <taxon>Magnoliopsida</taxon>
        <taxon>eudicotyledons</taxon>
        <taxon>Gunneridae</taxon>
        <taxon>Pentapetalae</taxon>
        <taxon>rosids</taxon>
        <taxon>fabids</taxon>
        <taxon>Rosales</taxon>
        <taxon>Moraceae</taxon>
        <taxon>Ficeae</taxon>
        <taxon>Ficus</taxon>
    </lineage>
</organism>
<evidence type="ECO:0000313" key="1">
    <source>
        <dbReference type="EMBL" id="GMN59079.1"/>
    </source>
</evidence>
<keyword evidence="2" id="KW-1185">Reference proteome</keyword>
<sequence length="312" mass="32989">MVVQPLQIGLDHTADLRADLTAVGGGLTCSGYGFPPPACPRIVLGQGAGKSLVSRAGRRLRPRLRERSGFLPAGRPDCPGRLVERWPGLFLEGQQRLSAPCQCGDFLNVLDPTPPLVVLSLGPRIVTDDSYRGWGVLHTPGQDFRLARSTLSASPPMWWSAGVAQARASGVLFTDLLFLVLIHYARPSTRKYSNTQCDRVVRSRPASRSAAVTYKTKAPRNDGDTGVVFAAGTPMSKSVRELMSSAFRGLGCSGIPGRVGYGITQGQPLPGQVAAGGDVTRCRSGQAEPTADGTCVRKGVTGGARAPRALSL</sequence>
<comment type="caution">
    <text evidence="1">The sequence shown here is derived from an EMBL/GenBank/DDBJ whole genome shotgun (WGS) entry which is preliminary data.</text>
</comment>
<accession>A0AA88DPE3</accession>
<dbReference type="Proteomes" id="UP001187192">
    <property type="component" value="Unassembled WGS sequence"/>
</dbReference>
<dbReference type="AlphaFoldDB" id="A0AA88DPE3"/>
<dbReference type="EMBL" id="BTGU01000083">
    <property type="protein sequence ID" value="GMN59079.1"/>
    <property type="molecule type" value="Genomic_DNA"/>
</dbReference>